<feature type="region of interest" description="Disordered" evidence="7">
    <location>
        <begin position="630"/>
        <end position="671"/>
    </location>
</feature>
<gene>
    <name evidence="10" type="primary">ABSGL_08734.1 scaffold 10421</name>
</gene>
<dbReference type="GO" id="GO:0005524">
    <property type="term" value="F:ATP binding"/>
    <property type="evidence" value="ECO:0007669"/>
    <property type="project" value="UniProtKB-UniRule"/>
</dbReference>
<dbReference type="PROSITE" id="PS50105">
    <property type="entry name" value="SAM_DOMAIN"/>
    <property type="match status" value="1"/>
</dbReference>
<dbReference type="AlphaFoldDB" id="A0A168PSW4"/>
<feature type="compositionally biased region" description="Polar residues" evidence="7">
    <location>
        <begin position="404"/>
        <end position="415"/>
    </location>
</feature>
<keyword evidence="5 6" id="KW-0067">ATP-binding</keyword>
<dbReference type="PROSITE" id="PS50011">
    <property type="entry name" value="PROTEIN_KINASE_DOM"/>
    <property type="match status" value="1"/>
</dbReference>
<dbReference type="GO" id="GO:0004709">
    <property type="term" value="F:MAP kinase kinase kinase activity"/>
    <property type="evidence" value="ECO:0007669"/>
    <property type="project" value="UniProtKB-ARBA"/>
</dbReference>
<dbReference type="SMART" id="SM00220">
    <property type="entry name" value="S_TKc"/>
    <property type="match status" value="1"/>
</dbReference>
<dbReference type="STRING" id="4829.A0A168PSW4"/>
<feature type="domain" description="Protein kinase" evidence="8">
    <location>
        <begin position="675"/>
        <end position="915"/>
    </location>
</feature>
<dbReference type="Gene3D" id="1.10.150.50">
    <property type="entry name" value="Transcription Factor, Ets-1"/>
    <property type="match status" value="1"/>
</dbReference>
<dbReference type="InterPro" id="IPR017441">
    <property type="entry name" value="Protein_kinase_ATP_BS"/>
</dbReference>
<evidence type="ECO:0008006" key="12">
    <source>
        <dbReference type="Google" id="ProtNLM"/>
    </source>
</evidence>
<evidence type="ECO:0000256" key="5">
    <source>
        <dbReference type="ARBA" id="ARBA00022840"/>
    </source>
</evidence>
<feature type="domain" description="SAM" evidence="9">
    <location>
        <begin position="32"/>
        <end position="74"/>
    </location>
</feature>
<evidence type="ECO:0000256" key="3">
    <source>
        <dbReference type="ARBA" id="ARBA00022741"/>
    </source>
</evidence>
<evidence type="ECO:0000313" key="11">
    <source>
        <dbReference type="Proteomes" id="UP000078561"/>
    </source>
</evidence>
<feature type="region of interest" description="Disordered" evidence="7">
    <location>
        <begin position="387"/>
        <end position="419"/>
    </location>
</feature>
<feature type="binding site" evidence="6">
    <location>
        <position position="704"/>
    </location>
    <ligand>
        <name>ATP</name>
        <dbReference type="ChEBI" id="CHEBI:30616"/>
    </ligand>
</feature>
<organism evidence="10">
    <name type="scientific">Absidia glauca</name>
    <name type="common">Pin mould</name>
    <dbReference type="NCBI Taxonomy" id="4829"/>
    <lineage>
        <taxon>Eukaryota</taxon>
        <taxon>Fungi</taxon>
        <taxon>Fungi incertae sedis</taxon>
        <taxon>Mucoromycota</taxon>
        <taxon>Mucoromycotina</taxon>
        <taxon>Mucoromycetes</taxon>
        <taxon>Mucorales</taxon>
        <taxon>Cunninghamellaceae</taxon>
        <taxon>Absidia</taxon>
    </lineage>
</organism>
<dbReference type="OrthoDB" id="266718at2759"/>
<evidence type="ECO:0000313" key="10">
    <source>
        <dbReference type="EMBL" id="SAM02918.1"/>
    </source>
</evidence>
<accession>A0A168PSW4</accession>
<evidence type="ECO:0000256" key="7">
    <source>
        <dbReference type="SAM" id="MobiDB-lite"/>
    </source>
</evidence>
<protein>
    <recommendedName>
        <fullName evidence="12">Protein kinase domain-containing protein</fullName>
    </recommendedName>
</protein>
<dbReference type="Gene3D" id="3.30.200.20">
    <property type="entry name" value="Phosphorylase Kinase, domain 1"/>
    <property type="match status" value="1"/>
</dbReference>
<keyword evidence="11" id="KW-1185">Reference proteome</keyword>
<evidence type="ECO:0000259" key="9">
    <source>
        <dbReference type="PROSITE" id="PS50105"/>
    </source>
</evidence>
<reference evidence="10" key="1">
    <citation type="submission" date="2016-04" db="EMBL/GenBank/DDBJ databases">
        <authorList>
            <person name="Evans L.H."/>
            <person name="Alamgir A."/>
            <person name="Owens N."/>
            <person name="Weber N.D."/>
            <person name="Virtaneva K."/>
            <person name="Barbian K."/>
            <person name="Babar A."/>
            <person name="Rosenke K."/>
        </authorList>
    </citation>
    <scope>NUCLEOTIDE SEQUENCE [LARGE SCALE GENOMIC DNA]</scope>
    <source>
        <strain evidence="10">CBS 101.48</strain>
    </source>
</reference>
<dbReference type="SUPFAM" id="SSF47769">
    <property type="entry name" value="SAM/Pointed domain"/>
    <property type="match status" value="1"/>
</dbReference>
<dbReference type="CDD" id="cd06606">
    <property type="entry name" value="STKc_MAPKKK"/>
    <property type="match status" value="1"/>
</dbReference>
<keyword evidence="4" id="KW-0418">Kinase</keyword>
<name>A0A168PSW4_ABSGL</name>
<dbReference type="InterPro" id="IPR050538">
    <property type="entry name" value="MAP_kinase_kinase_kinase"/>
</dbReference>
<keyword evidence="2" id="KW-0808">Transferase</keyword>
<feature type="compositionally biased region" description="Low complexity" evidence="7">
    <location>
        <begin position="508"/>
        <end position="538"/>
    </location>
</feature>
<dbReference type="Proteomes" id="UP000078561">
    <property type="component" value="Unassembled WGS sequence"/>
</dbReference>
<dbReference type="Gene3D" id="1.10.510.10">
    <property type="entry name" value="Transferase(Phosphotransferase) domain 1"/>
    <property type="match status" value="1"/>
</dbReference>
<comment type="similarity">
    <text evidence="1">Belongs to the protein kinase superfamily. STE Ser/Thr protein kinase family. MAP kinase kinase kinase subfamily.</text>
</comment>
<dbReference type="PANTHER" id="PTHR48016:SF56">
    <property type="entry name" value="MAPKK KINASE"/>
    <property type="match status" value="1"/>
</dbReference>
<keyword evidence="3 6" id="KW-0547">Nucleotide-binding</keyword>
<dbReference type="EMBL" id="LT554016">
    <property type="protein sequence ID" value="SAM02918.1"/>
    <property type="molecule type" value="Genomic_DNA"/>
</dbReference>
<dbReference type="PANTHER" id="PTHR48016">
    <property type="entry name" value="MAP KINASE KINASE KINASE SSK2-RELATED-RELATED"/>
    <property type="match status" value="1"/>
</dbReference>
<dbReference type="FunFam" id="3.30.200.20:FF:000387">
    <property type="entry name" value="Serine/threonine-protein kinase STE11"/>
    <property type="match status" value="1"/>
</dbReference>
<evidence type="ECO:0000256" key="6">
    <source>
        <dbReference type="PROSITE-ProRule" id="PRU10141"/>
    </source>
</evidence>
<proteinExistence type="inferred from homology"/>
<evidence type="ECO:0000256" key="2">
    <source>
        <dbReference type="ARBA" id="ARBA00022679"/>
    </source>
</evidence>
<evidence type="ECO:0000259" key="8">
    <source>
        <dbReference type="PROSITE" id="PS50011"/>
    </source>
</evidence>
<dbReference type="InterPro" id="IPR001660">
    <property type="entry name" value="SAM"/>
</dbReference>
<sequence>MAVGSSINITASHRTFPDHVLRTSPYPSINNWPLDRVTLWLERQGWRSLIPFFKAHDIQGERFIALTVIDLQRLIPESVVKGTDLQRLAMAICELKIHSEQQIHTTTLSSNKYQEYISTRPKQHSHGYQPLDRSTYNPIPPPPPHSRSTMPHTTKDQQHSGNSSTNVSPRMRPIIPERTTSNTTNVSRLLESYTYGNPSMTIRKRVSGNNLNTIVIPGGGGRVPPSSIPSASAQSTLSPLPMENSPINPTPSTSTTAIYSDSSWKLAGKRTHCPPEQPQESHIQVTTDAETFFGLVLTDIRDPIQIKYAILEKFGLGTAYMDYTYYHENGNHPGTLARMNAVTQRTDPPSCIDIPLDDDSLINVCRTSDHNMTNRLLVKPVDKHFSPFSSRPPYTNHEYPQSAMEDTTTSTTNIPPLSYHASPETIQKLQGMRLMDPPLPTPPTPSAADNTSNSNYYDLDPKRRVEGITLEDPPMMTPPLTSHRSTDELLKQQSFWSTPPSTEQHQSPLLQKDLPPTPPLLQQKPATTTTATAPAAPADDNVWQERPSIEQLYRDIDKYLPDHDLDKEIEVDRPSPEALAKMNKRVSIRAVATTAHLTWRQSLNSIQLNQMMRRRSTKLWGHTLRQVKPGAVPSSEVAAVPSSPLAPPQRPPHHSPAKLSPTSQADRHGPTKMQWVRGRLIGKGSYGRVYHALNVEAGEWIAVKQVDIPTSSSDLQNDKLMDSMEALNQEIKLLSDLEHENVVQYLGYDIDQEEDHLYIFLEYVPGGSLASSLGSKGGFDDIKGGNILVDEDGCCKISDFGLSKISSQEEAYNPNSNNSMRGSVYWMAPEIVIGKAYGAKVDIWSLGCTVIEMLTGTHPWDLNILAVLYNLGKLQAPPIPDFIDDEAKDFIQRCFEIHPEDRPTASDLLTNHPFVRQDPSFQFKEFMKRLNLDKE</sequence>
<dbReference type="InterPro" id="IPR013761">
    <property type="entry name" value="SAM/pointed_sf"/>
</dbReference>
<dbReference type="InParanoid" id="A0A168PSW4"/>
<evidence type="ECO:0000256" key="4">
    <source>
        <dbReference type="ARBA" id="ARBA00022777"/>
    </source>
</evidence>
<feature type="region of interest" description="Disordered" evidence="7">
    <location>
        <begin position="433"/>
        <end position="538"/>
    </location>
</feature>
<dbReference type="Pfam" id="PF00069">
    <property type="entry name" value="Pkinase"/>
    <property type="match status" value="2"/>
</dbReference>
<feature type="compositionally biased region" description="Low complexity" evidence="7">
    <location>
        <begin position="630"/>
        <end position="643"/>
    </location>
</feature>
<dbReference type="SUPFAM" id="SSF56112">
    <property type="entry name" value="Protein kinase-like (PK-like)"/>
    <property type="match status" value="1"/>
</dbReference>
<evidence type="ECO:0000256" key="1">
    <source>
        <dbReference type="ARBA" id="ARBA00006529"/>
    </source>
</evidence>
<dbReference type="PROSITE" id="PS00107">
    <property type="entry name" value="PROTEIN_KINASE_ATP"/>
    <property type="match status" value="1"/>
</dbReference>
<feature type="region of interest" description="Disordered" evidence="7">
    <location>
        <begin position="120"/>
        <end position="184"/>
    </location>
</feature>
<dbReference type="InterPro" id="IPR000719">
    <property type="entry name" value="Prot_kinase_dom"/>
</dbReference>
<feature type="compositionally biased region" description="Polar residues" evidence="7">
    <location>
        <begin position="491"/>
        <end position="507"/>
    </location>
</feature>
<feature type="compositionally biased region" description="Polar residues" evidence="7">
    <location>
        <begin position="159"/>
        <end position="168"/>
    </location>
</feature>
<dbReference type="InterPro" id="IPR011009">
    <property type="entry name" value="Kinase-like_dom_sf"/>
</dbReference>
<feature type="compositionally biased region" description="Polar residues" evidence="7">
    <location>
        <begin position="447"/>
        <end position="456"/>
    </location>
</feature>